<organism evidence="1 2">
    <name type="scientific">Glossina pallidipes</name>
    <name type="common">Tsetse fly</name>
    <dbReference type="NCBI Taxonomy" id="7398"/>
    <lineage>
        <taxon>Eukaryota</taxon>
        <taxon>Metazoa</taxon>
        <taxon>Ecdysozoa</taxon>
        <taxon>Arthropoda</taxon>
        <taxon>Hexapoda</taxon>
        <taxon>Insecta</taxon>
        <taxon>Pterygota</taxon>
        <taxon>Neoptera</taxon>
        <taxon>Endopterygota</taxon>
        <taxon>Diptera</taxon>
        <taxon>Brachycera</taxon>
        <taxon>Muscomorpha</taxon>
        <taxon>Hippoboscoidea</taxon>
        <taxon>Glossinidae</taxon>
        <taxon>Glossina</taxon>
    </lineage>
</organism>
<reference evidence="2" key="1">
    <citation type="submission" date="2014-03" db="EMBL/GenBank/DDBJ databases">
        <authorList>
            <person name="Aksoy S."/>
            <person name="Warren W."/>
            <person name="Wilson R.K."/>
        </authorList>
    </citation>
    <scope>NUCLEOTIDE SEQUENCE [LARGE SCALE GENOMIC DNA]</scope>
    <source>
        <strain evidence="2">IAEA</strain>
    </source>
</reference>
<accession>A0A1B0A869</accession>
<evidence type="ECO:0000313" key="1">
    <source>
        <dbReference type="EnsemblMetazoa" id="GPAI037338-PA"/>
    </source>
</evidence>
<reference evidence="1" key="2">
    <citation type="submission" date="2020-05" db="UniProtKB">
        <authorList>
            <consortium name="EnsemblMetazoa"/>
        </authorList>
    </citation>
    <scope>IDENTIFICATION</scope>
    <source>
        <strain evidence="1">IAEA</strain>
    </source>
</reference>
<dbReference type="EnsemblMetazoa" id="GPAI037338-RA">
    <property type="protein sequence ID" value="GPAI037338-PA"/>
    <property type="gene ID" value="GPAI037338"/>
</dbReference>
<keyword evidence="2" id="KW-1185">Reference proteome</keyword>
<name>A0A1B0A869_GLOPL</name>
<dbReference type="VEuPathDB" id="VectorBase:GPAI037338"/>
<sequence length="253" mass="29218">MNKKFLNKRCLKAGDLNPVRKGSVEHNVIFVFAGVIVRENRVLTTGFMVNLLQILNNVMSDDSKALLEERVVAGQPSLDVEAEKSQVVHFEVPEYENDGKVPFTNHVAMIRLLHKLIFTAQTVSMMPINKKKFDDEVFKSSELDFMFEEPHELVGIVGTNENCYNQDFLNEPRQAGSLGAMPDEWYNKFEEEDQEEEELLRKYHDLNDQDSVETQFRKICLPVDDIGIVSKNIIIIKYTLTRYHLQSTMFPDK</sequence>
<dbReference type="AlphaFoldDB" id="A0A1B0A869"/>
<protein>
    <submittedName>
        <fullName evidence="1">Uncharacterized protein</fullName>
    </submittedName>
</protein>
<evidence type="ECO:0000313" key="2">
    <source>
        <dbReference type="Proteomes" id="UP000092445"/>
    </source>
</evidence>
<proteinExistence type="predicted"/>
<dbReference type="Proteomes" id="UP000092445">
    <property type="component" value="Unassembled WGS sequence"/>
</dbReference>